<dbReference type="EMBL" id="BNCQ01000009">
    <property type="protein sequence ID" value="GIM01554.1"/>
    <property type="molecule type" value="Genomic_DNA"/>
</dbReference>
<gene>
    <name evidence="2" type="ORF">Vretimale_6315</name>
</gene>
<reference evidence="2" key="1">
    <citation type="journal article" date="2021" name="Proc. Natl. Acad. Sci. U.S.A.">
        <title>Three genomes in the algal genus Volvox reveal the fate of a haploid sex-determining region after a transition to homothallism.</title>
        <authorList>
            <person name="Yamamoto K."/>
            <person name="Hamaji T."/>
            <person name="Kawai-Toyooka H."/>
            <person name="Matsuzaki R."/>
            <person name="Takahashi F."/>
            <person name="Nishimura Y."/>
            <person name="Kawachi M."/>
            <person name="Noguchi H."/>
            <person name="Minakuchi Y."/>
            <person name="Umen J.G."/>
            <person name="Toyoda A."/>
            <person name="Nozaki H."/>
        </authorList>
    </citation>
    <scope>NUCLEOTIDE SEQUENCE</scope>
    <source>
        <strain evidence="2">NIES-3785</strain>
    </source>
</reference>
<proteinExistence type="predicted"/>
<accession>A0A8J4LLM2</accession>
<feature type="compositionally biased region" description="Pro residues" evidence="1">
    <location>
        <begin position="19"/>
        <end position="31"/>
    </location>
</feature>
<comment type="caution">
    <text evidence="2">The sequence shown here is derived from an EMBL/GenBank/DDBJ whole genome shotgun (WGS) entry which is preliminary data.</text>
</comment>
<dbReference type="Proteomes" id="UP000722791">
    <property type="component" value="Unassembled WGS sequence"/>
</dbReference>
<dbReference type="AlphaFoldDB" id="A0A8J4LLM2"/>
<evidence type="ECO:0000313" key="2">
    <source>
        <dbReference type="EMBL" id="GIM01554.1"/>
    </source>
</evidence>
<protein>
    <submittedName>
        <fullName evidence="2">Uncharacterized protein</fullName>
    </submittedName>
</protein>
<feature type="compositionally biased region" description="Pro residues" evidence="1">
    <location>
        <begin position="1"/>
        <end position="10"/>
    </location>
</feature>
<evidence type="ECO:0000313" key="3">
    <source>
        <dbReference type="Proteomes" id="UP000722791"/>
    </source>
</evidence>
<evidence type="ECO:0000256" key="1">
    <source>
        <dbReference type="SAM" id="MobiDB-lite"/>
    </source>
</evidence>
<name>A0A8J4LLM2_9CHLO</name>
<feature type="non-terminal residue" evidence="2">
    <location>
        <position position="1"/>
    </location>
</feature>
<feature type="region of interest" description="Disordered" evidence="1">
    <location>
        <begin position="1"/>
        <end position="52"/>
    </location>
</feature>
<organism evidence="2 3">
    <name type="scientific">Volvox reticuliferus</name>
    <dbReference type="NCBI Taxonomy" id="1737510"/>
    <lineage>
        <taxon>Eukaryota</taxon>
        <taxon>Viridiplantae</taxon>
        <taxon>Chlorophyta</taxon>
        <taxon>core chlorophytes</taxon>
        <taxon>Chlorophyceae</taxon>
        <taxon>CS clade</taxon>
        <taxon>Chlamydomonadales</taxon>
        <taxon>Volvocaceae</taxon>
        <taxon>Volvox</taxon>
    </lineage>
</organism>
<sequence length="116" mass="12348">ASPPAAPPQVPASGTTMPSPQPPHVPPPPEPTATNGITDEQMSKPYSHLSGRSATFTGSRHQIFGVLLPNAIFFGIYHAFSQLGSQARLTKYELIRSCHHEQGGNHDSTAFSSLMA</sequence>